<evidence type="ECO:0000256" key="6">
    <source>
        <dbReference type="HAMAP-Rule" id="MF_01930"/>
    </source>
</evidence>
<comment type="pathway">
    <text evidence="1 6">Purine metabolism; IMP biosynthesis via de novo pathway; N(2)-formyl-N(1)-(5-phospho-D-ribosyl)glycinamide from N(1)-(5-phospho-D-ribosyl)glycinamide (10-formyl THF route): step 1/1.</text>
</comment>
<accession>A0ABS2F5N7</accession>
<name>A0ABS2F5N7_9BACE</name>
<evidence type="ECO:0000256" key="2">
    <source>
        <dbReference type="ARBA" id="ARBA00022679"/>
    </source>
</evidence>
<evidence type="ECO:0000259" key="7">
    <source>
        <dbReference type="Pfam" id="PF00551"/>
    </source>
</evidence>
<evidence type="ECO:0000313" key="8">
    <source>
        <dbReference type="EMBL" id="MBM6805374.1"/>
    </source>
</evidence>
<comment type="caution">
    <text evidence="8">The sequence shown here is derived from an EMBL/GenBank/DDBJ whole genome shotgun (WGS) entry which is preliminary data.</text>
</comment>
<feature type="binding site" evidence="6">
    <location>
        <begin position="12"/>
        <end position="14"/>
    </location>
    <ligand>
        <name>N(1)-(5-phospho-beta-D-ribosyl)glycinamide</name>
        <dbReference type="ChEBI" id="CHEBI:143788"/>
    </ligand>
</feature>
<dbReference type="SUPFAM" id="SSF53328">
    <property type="entry name" value="Formyltransferase"/>
    <property type="match status" value="1"/>
</dbReference>
<gene>
    <name evidence="6 8" type="primary">purN</name>
    <name evidence="8" type="ORF">H6A24_02500</name>
</gene>
<dbReference type="InterPro" id="IPR001555">
    <property type="entry name" value="GART_AS"/>
</dbReference>
<comment type="catalytic activity">
    <reaction evidence="5 6">
        <text>N(1)-(5-phospho-beta-D-ribosyl)glycinamide + (6R)-10-formyltetrahydrofolate = N(2)-formyl-N(1)-(5-phospho-beta-D-ribosyl)glycinamide + (6S)-5,6,7,8-tetrahydrofolate + H(+)</text>
        <dbReference type="Rhea" id="RHEA:15053"/>
        <dbReference type="ChEBI" id="CHEBI:15378"/>
        <dbReference type="ChEBI" id="CHEBI:57453"/>
        <dbReference type="ChEBI" id="CHEBI:143788"/>
        <dbReference type="ChEBI" id="CHEBI:147286"/>
        <dbReference type="ChEBI" id="CHEBI:195366"/>
        <dbReference type="EC" id="2.1.2.2"/>
    </reaction>
</comment>
<dbReference type="NCBIfam" id="TIGR00639">
    <property type="entry name" value="PurN"/>
    <property type="match status" value="1"/>
</dbReference>
<proteinExistence type="inferred from homology"/>
<evidence type="ECO:0000256" key="1">
    <source>
        <dbReference type="ARBA" id="ARBA00005054"/>
    </source>
</evidence>
<dbReference type="CDD" id="cd08645">
    <property type="entry name" value="FMT_core_GART"/>
    <property type="match status" value="1"/>
</dbReference>
<feature type="binding site" evidence="6">
    <location>
        <position position="101"/>
    </location>
    <ligand>
        <name>(6R)-10-formyltetrahydrofolate</name>
        <dbReference type="ChEBI" id="CHEBI:195366"/>
    </ligand>
</feature>
<organism evidence="8 9">
    <name type="scientific">Bacteroides caecicola</name>
    <dbReference type="NCBI Taxonomy" id="1462569"/>
    <lineage>
        <taxon>Bacteria</taxon>
        <taxon>Pseudomonadati</taxon>
        <taxon>Bacteroidota</taxon>
        <taxon>Bacteroidia</taxon>
        <taxon>Bacteroidales</taxon>
        <taxon>Bacteroidaceae</taxon>
        <taxon>Bacteroides</taxon>
    </lineage>
</organism>
<comment type="caution">
    <text evidence="6">Lacks conserved residue(s) required for the propagation of feature annotation.</text>
</comment>
<keyword evidence="3 6" id="KW-0658">Purine biosynthesis</keyword>
<feature type="site" description="Raises pKa of active site His" evidence="6">
    <location>
        <position position="144"/>
    </location>
</feature>
<evidence type="ECO:0000256" key="4">
    <source>
        <dbReference type="ARBA" id="ARBA00038440"/>
    </source>
</evidence>
<evidence type="ECO:0000256" key="5">
    <source>
        <dbReference type="ARBA" id="ARBA00047664"/>
    </source>
</evidence>
<dbReference type="EC" id="2.1.2.2" evidence="6"/>
<dbReference type="InterPro" id="IPR002376">
    <property type="entry name" value="Formyl_transf_N"/>
</dbReference>
<comment type="function">
    <text evidence="6">Catalyzes the transfer of a formyl group from 10-formyltetrahydrofolate to 5-phospho-ribosyl-glycinamide (GAR), producing 5-phospho-ribosyl-N-formylglycinamide (FGAR) and tetrahydrofolate.</text>
</comment>
<sequence>MKRIAILASGTGTNAERIVRYFQEKGTAEVAWIIASRASAGVIERAARLHVPCKVITPDGFASGEAFRFLKENEIDFIVLAGFLSRVPDEIVHAYPQKIVNIHPSLLPKFGGKGMYGMHVHEAVLAAGETESGITIQYVSEKYDEGAFILQAKCPVLSDDTPDTLAARVHELEYRYYPEVIEKLILGLSETKKQTVYDWLI</sequence>
<feature type="active site" description="Proton donor" evidence="6">
    <location>
        <position position="103"/>
    </location>
</feature>
<reference evidence="8 9" key="1">
    <citation type="journal article" date="2021" name="Sci. Rep.">
        <title>The distribution of antibiotic resistance genes in chicken gut microbiota commensals.</title>
        <authorList>
            <person name="Juricova H."/>
            <person name="Matiasovicova J."/>
            <person name="Kubasova T."/>
            <person name="Cejkova D."/>
            <person name="Rychlik I."/>
        </authorList>
    </citation>
    <scope>NUCLEOTIDE SEQUENCE [LARGE SCALE GENOMIC DNA]</scope>
    <source>
        <strain evidence="8 9">An768</strain>
    </source>
</reference>
<dbReference type="InterPro" id="IPR036477">
    <property type="entry name" value="Formyl_transf_N_sf"/>
</dbReference>
<dbReference type="PANTHER" id="PTHR43369:SF2">
    <property type="entry name" value="PHOSPHORIBOSYLGLYCINAMIDE FORMYLTRANSFERASE"/>
    <property type="match status" value="1"/>
</dbReference>
<dbReference type="GO" id="GO:0004644">
    <property type="term" value="F:phosphoribosylglycinamide formyltransferase activity"/>
    <property type="evidence" value="ECO:0007669"/>
    <property type="project" value="UniProtKB-EC"/>
</dbReference>
<dbReference type="InterPro" id="IPR004607">
    <property type="entry name" value="GART"/>
</dbReference>
<dbReference type="PROSITE" id="PS00373">
    <property type="entry name" value="GART"/>
    <property type="match status" value="1"/>
</dbReference>
<evidence type="ECO:0000313" key="9">
    <source>
        <dbReference type="Proteomes" id="UP000782117"/>
    </source>
</evidence>
<dbReference type="Proteomes" id="UP000782117">
    <property type="component" value="Unassembled WGS sequence"/>
</dbReference>
<dbReference type="EMBL" id="JACJKJ010000002">
    <property type="protein sequence ID" value="MBM6805374.1"/>
    <property type="molecule type" value="Genomic_DNA"/>
</dbReference>
<dbReference type="PANTHER" id="PTHR43369">
    <property type="entry name" value="PHOSPHORIBOSYLGLYCINAMIDE FORMYLTRANSFERASE"/>
    <property type="match status" value="1"/>
</dbReference>
<protein>
    <recommendedName>
        <fullName evidence="6">Phosphoribosylglycinamide formyltransferase</fullName>
        <ecNumber evidence="6">2.1.2.2</ecNumber>
    </recommendedName>
    <alternativeName>
        <fullName evidence="6">5'-phosphoribosylglycinamide transformylase</fullName>
    </alternativeName>
    <alternativeName>
        <fullName evidence="6">GAR transformylase</fullName>
        <shortName evidence="6">GART</shortName>
    </alternativeName>
</protein>
<keyword evidence="9" id="KW-1185">Reference proteome</keyword>
<comment type="similarity">
    <text evidence="4 6">Belongs to the GART family.</text>
</comment>
<dbReference type="HAMAP" id="MF_01930">
    <property type="entry name" value="PurN"/>
    <property type="match status" value="1"/>
</dbReference>
<dbReference type="Pfam" id="PF00551">
    <property type="entry name" value="Formyl_trans_N"/>
    <property type="match status" value="1"/>
</dbReference>
<dbReference type="Gene3D" id="3.40.50.170">
    <property type="entry name" value="Formyl transferase, N-terminal domain"/>
    <property type="match status" value="1"/>
</dbReference>
<feature type="domain" description="Formyl transferase N-terminal" evidence="7">
    <location>
        <begin position="2"/>
        <end position="181"/>
    </location>
</feature>
<keyword evidence="2 6" id="KW-0808">Transferase</keyword>
<evidence type="ECO:0000256" key="3">
    <source>
        <dbReference type="ARBA" id="ARBA00022755"/>
    </source>
</evidence>
<dbReference type="RefSeq" id="WP_204499106.1">
    <property type="nucleotide sequence ID" value="NZ_JACJKJ010000002.1"/>
</dbReference>